<accession>A0AA40LS72</accession>
<dbReference type="GO" id="GO:0005840">
    <property type="term" value="C:ribosome"/>
    <property type="evidence" value="ECO:0007669"/>
    <property type="project" value="UniProtKB-KW"/>
</dbReference>
<evidence type="ECO:0000256" key="2">
    <source>
        <dbReference type="ARBA" id="ARBA00011133"/>
    </source>
</evidence>
<name>A0AA40LS72_CNENI</name>
<evidence type="ECO:0000256" key="6">
    <source>
        <dbReference type="ARBA" id="ARBA00035226"/>
    </source>
</evidence>
<evidence type="ECO:0000313" key="10">
    <source>
        <dbReference type="Proteomes" id="UP001177744"/>
    </source>
</evidence>
<feature type="region of interest" description="Disordered" evidence="8">
    <location>
        <begin position="278"/>
        <end position="318"/>
    </location>
</feature>
<keyword evidence="3" id="KW-0689">Ribosomal protein</keyword>
<proteinExistence type="inferred from homology"/>
<dbReference type="Gene3D" id="1.10.10.1760">
    <property type="entry name" value="60S ribosomal protein L36"/>
    <property type="match status" value="1"/>
</dbReference>
<dbReference type="GO" id="GO:0006412">
    <property type="term" value="P:translation"/>
    <property type="evidence" value="ECO:0007669"/>
    <property type="project" value="InterPro"/>
</dbReference>
<dbReference type="Proteomes" id="UP001177744">
    <property type="component" value="Unassembled WGS sequence"/>
</dbReference>
<dbReference type="InterPro" id="IPR000509">
    <property type="entry name" value="Ribosomal_eL36"/>
</dbReference>
<feature type="region of interest" description="Disordered" evidence="8">
    <location>
        <begin position="13"/>
        <end position="32"/>
    </location>
</feature>
<evidence type="ECO:0000256" key="1">
    <source>
        <dbReference type="ARBA" id="ARBA00006509"/>
    </source>
</evidence>
<organism evidence="9 10">
    <name type="scientific">Cnephaeus nilssonii</name>
    <name type="common">Northern bat</name>
    <name type="synonym">Eptesicus nilssonii</name>
    <dbReference type="NCBI Taxonomy" id="3371016"/>
    <lineage>
        <taxon>Eukaryota</taxon>
        <taxon>Metazoa</taxon>
        <taxon>Chordata</taxon>
        <taxon>Craniata</taxon>
        <taxon>Vertebrata</taxon>
        <taxon>Euteleostomi</taxon>
        <taxon>Mammalia</taxon>
        <taxon>Eutheria</taxon>
        <taxon>Laurasiatheria</taxon>
        <taxon>Chiroptera</taxon>
        <taxon>Yangochiroptera</taxon>
        <taxon>Vespertilionidae</taxon>
        <taxon>Cnephaeus</taxon>
    </lineage>
</organism>
<sequence>MRCWQQVAVEALPAPMGPDKSGPQSPRSSSLRWHQRWQGVGPARAAGLALHYPMTVSLIKAHKVTKNMRTLRHSHRGRLAKFLWDMILEVYGFASCQQRTMLLFMVSKDEKALNHVVCLFTFHVLDTLEELPSPDSAQPDLPGLSVPAAAAAPRCLQRCASCRRLHHTTEAQGAGLRVARVADWASRTLSSRRQWRHELSICESLRRAGGFRKAFRKPPPCRRLSEGLVHQWTASQLVHQVALRYLRLKRPKHEFASSSPQILGSGSCAGLPKALGAAACKPRGKEHGEEAPEAQYGGGEGGRAPAQPQPSPQPDLGQ</sequence>
<feature type="compositionally biased region" description="Pro residues" evidence="8">
    <location>
        <begin position="307"/>
        <end position="318"/>
    </location>
</feature>
<dbReference type="AlphaFoldDB" id="A0AA40LS72"/>
<dbReference type="GO" id="GO:1990904">
    <property type="term" value="C:ribonucleoprotein complex"/>
    <property type="evidence" value="ECO:0007669"/>
    <property type="project" value="UniProtKB-KW"/>
</dbReference>
<dbReference type="EMBL" id="JAULJE010000006">
    <property type="protein sequence ID" value="KAK1342028.1"/>
    <property type="molecule type" value="Genomic_DNA"/>
</dbReference>
<evidence type="ECO:0000313" key="9">
    <source>
        <dbReference type="EMBL" id="KAK1342028.1"/>
    </source>
</evidence>
<comment type="similarity">
    <text evidence="1">Belongs to the eukaryotic ribosomal protein eL36 family.</text>
</comment>
<gene>
    <name evidence="9" type="ORF">QTO34_016781</name>
</gene>
<comment type="function">
    <text evidence="5">Component of the large ribosomal subunit. The ribosome is a large ribonucleoprotein complex responsible for the synthesis of proteins in the cell.</text>
</comment>
<evidence type="ECO:0000256" key="4">
    <source>
        <dbReference type="ARBA" id="ARBA00023274"/>
    </source>
</evidence>
<evidence type="ECO:0000256" key="3">
    <source>
        <dbReference type="ARBA" id="ARBA00022980"/>
    </source>
</evidence>
<keyword evidence="4" id="KW-0687">Ribonucleoprotein</keyword>
<evidence type="ECO:0000256" key="5">
    <source>
        <dbReference type="ARBA" id="ARBA00034092"/>
    </source>
</evidence>
<protein>
    <recommendedName>
        <fullName evidence="6">Large ribosomal subunit protein eL36</fullName>
    </recommendedName>
    <alternativeName>
        <fullName evidence="7">60S ribosomal protein L36</fullName>
    </alternativeName>
</protein>
<reference evidence="9" key="1">
    <citation type="submission" date="2023-06" db="EMBL/GenBank/DDBJ databases">
        <title>Reference genome for the Northern bat (Eptesicus nilssonii), a most northern bat species.</title>
        <authorList>
            <person name="Laine V.N."/>
            <person name="Pulliainen A.T."/>
            <person name="Lilley T.M."/>
        </authorList>
    </citation>
    <scope>NUCLEOTIDE SEQUENCE</scope>
    <source>
        <strain evidence="9">BLF_Eptnil</strain>
        <tissue evidence="9">Kidney</tissue>
    </source>
</reference>
<feature type="compositionally biased region" description="Polar residues" evidence="8">
    <location>
        <begin position="22"/>
        <end position="32"/>
    </location>
</feature>
<comment type="caution">
    <text evidence="9">The sequence shown here is derived from an EMBL/GenBank/DDBJ whole genome shotgun (WGS) entry which is preliminary data.</text>
</comment>
<keyword evidence="10" id="KW-1185">Reference proteome</keyword>
<dbReference type="InterPro" id="IPR038097">
    <property type="entry name" value="Ribosomal_eL36_sf"/>
</dbReference>
<dbReference type="GO" id="GO:0003735">
    <property type="term" value="F:structural constituent of ribosome"/>
    <property type="evidence" value="ECO:0007669"/>
    <property type="project" value="InterPro"/>
</dbReference>
<dbReference type="Pfam" id="PF01158">
    <property type="entry name" value="Ribosomal_L36e"/>
    <property type="match status" value="1"/>
</dbReference>
<evidence type="ECO:0000256" key="7">
    <source>
        <dbReference type="ARBA" id="ARBA00035331"/>
    </source>
</evidence>
<evidence type="ECO:0000256" key="8">
    <source>
        <dbReference type="SAM" id="MobiDB-lite"/>
    </source>
</evidence>
<comment type="subunit">
    <text evidence="2">Component of the large ribosomal subunit.</text>
</comment>